<dbReference type="GO" id="GO:0000162">
    <property type="term" value="P:L-tryptophan biosynthetic process"/>
    <property type="evidence" value="ECO:0007669"/>
    <property type="project" value="UniProtKB-UniRule"/>
</dbReference>
<keyword evidence="3 9" id="KW-0328">Glycosyltransferase</keyword>
<evidence type="ECO:0000256" key="4">
    <source>
        <dbReference type="ARBA" id="ARBA00022679"/>
    </source>
</evidence>
<accession>A0A0A2C010</accession>
<feature type="binding site" evidence="9">
    <location>
        <position position="174"/>
    </location>
    <ligand>
        <name>anthranilate</name>
        <dbReference type="ChEBI" id="CHEBI:16567"/>
        <label>2</label>
    </ligand>
</feature>
<dbReference type="GO" id="GO:0004048">
    <property type="term" value="F:anthranilate phosphoribosyltransferase activity"/>
    <property type="evidence" value="ECO:0007669"/>
    <property type="project" value="UniProtKB-UniRule"/>
</dbReference>
<reference evidence="13" key="1">
    <citation type="journal article" date="2014" name="Sci. Data">
        <title>Genomes of diverse isolates of the marine cyanobacterium Prochlorococcus.</title>
        <authorList>
            <person name="Biller S."/>
            <person name="Berube P."/>
            <person name="Thompson J."/>
            <person name="Kelly L."/>
            <person name="Roggensack S."/>
            <person name="Awad L."/>
            <person name="Roache-Johnson K."/>
            <person name="Ding H."/>
            <person name="Giovannoni S.J."/>
            <person name="Moore L.R."/>
            <person name="Chisholm S.W."/>
        </authorList>
    </citation>
    <scope>NUCLEOTIDE SEQUENCE [LARGE SCALE GENOMIC DNA]</scope>
    <source>
        <strain evidence="13">PAC1</strain>
    </source>
</reference>
<dbReference type="EC" id="2.4.2.18" evidence="9"/>
<feature type="domain" description="Glycosyl transferase family 3" evidence="10">
    <location>
        <begin position="82"/>
        <end position="329"/>
    </location>
</feature>
<feature type="binding site" evidence="9">
    <location>
        <position position="128"/>
    </location>
    <ligand>
        <name>5-phospho-alpha-D-ribose 1-diphosphate</name>
        <dbReference type="ChEBI" id="CHEBI:58017"/>
    </ligand>
</feature>
<dbReference type="NCBIfam" id="TIGR01245">
    <property type="entry name" value="trpD"/>
    <property type="match status" value="1"/>
</dbReference>
<dbReference type="Gene3D" id="3.40.1030.10">
    <property type="entry name" value="Nucleoside phosphorylase/phosphoribosyltransferase catalytic domain"/>
    <property type="match status" value="1"/>
</dbReference>
<keyword evidence="4 9" id="KW-0808">Transferase</keyword>
<proteinExistence type="inferred from homology"/>
<evidence type="ECO:0000256" key="2">
    <source>
        <dbReference type="ARBA" id="ARBA00022605"/>
    </source>
</evidence>
<evidence type="ECO:0000256" key="5">
    <source>
        <dbReference type="ARBA" id="ARBA00022822"/>
    </source>
</evidence>
<evidence type="ECO:0000313" key="13">
    <source>
        <dbReference type="Proteomes" id="UP000030392"/>
    </source>
</evidence>
<gene>
    <name evidence="9" type="primary">trpD</name>
    <name evidence="12" type="ORF">EV03_2067</name>
</gene>
<keyword evidence="2 9" id="KW-0028">Amino-acid biosynthesis</keyword>
<evidence type="ECO:0000256" key="3">
    <source>
        <dbReference type="ARBA" id="ARBA00022676"/>
    </source>
</evidence>
<dbReference type="EMBL" id="JNAX01000015">
    <property type="protein sequence ID" value="KGG19681.1"/>
    <property type="molecule type" value="Genomic_DNA"/>
</dbReference>
<feature type="binding site" evidence="9">
    <location>
        <position position="88"/>
    </location>
    <ligand>
        <name>5-phospho-alpha-D-ribose 1-diphosphate</name>
        <dbReference type="ChEBI" id="CHEBI:58017"/>
    </ligand>
</feature>
<comment type="catalytic activity">
    <reaction evidence="7 9">
        <text>N-(5-phospho-beta-D-ribosyl)anthranilate + diphosphate = 5-phospho-alpha-D-ribose 1-diphosphate + anthranilate</text>
        <dbReference type="Rhea" id="RHEA:11768"/>
        <dbReference type="ChEBI" id="CHEBI:16567"/>
        <dbReference type="ChEBI" id="CHEBI:18277"/>
        <dbReference type="ChEBI" id="CHEBI:33019"/>
        <dbReference type="ChEBI" id="CHEBI:58017"/>
        <dbReference type="EC" id="2.4.2.18"/>
    </reaction>
</comment>
<feature type="domain" description="Glycosyl transferase family 3 N-terminal" evidence="11">
    <location>
        <begin position="12"/>
        <end position="71"/>
    </location>
</feature>
<dbReference type="SUPFAM" id="SSF47648">
    <property type="entry name" value="Nucleoside phosphorylase/phosphoribosyltransferase N-terminal domain"/>
    <property type="match status" value="1"/>
</dbReference>
<dbReference type="Pfam" id="PF02885">
    <property type="entry name" value="Glycos_trans_3N"/>
    <property type="match status" value="1"/>
</dbReference>
<dbReference type="UniPathway" id="UPA00035">
    <property type="reaction ID" value="UER00041"/>
</dbReference>
<evidence type="ECO:0000256" key="7">
    <source>
        <dbReference type="ARBA" id="ARBA00052328"/>
    </source>
</evidence>
<keyword evidence="9" id="KW-0479">Metal-binding</keyword>
<evidence type="ECO:0000313" key="12">
    <source>
        <dbReference type="EMBL" id="KGG19681.1"/>
    </source>
</evidence>
<dbReference type="InterPro" id="IPR035902">
    <property type="entry name" value="Nuc_phospho_transferase"/>
</dbReference>
<feature type="binding site" evidence="9">
    <location>
        <begin position="91"/>
        <end position="92"/>
    </location>
    <ligand>
        <name>5-phospho-alpha-D-ribose 1-diphosphate</name>
        <dbReference type="ChEBI" id="CHEBI:58017"/>
    </ligand>
</feature>
<comment type="subunit">
    <text evidence="9">Homodimer.</text>
</comment>
<dbReference type="InterPro" id="IPR005940">
    <property type="entry name" value="Anthranilate_Pribosyl_Tfrase"/>
</dbReference>
<evidence type="ECO:0000256" key="1">
    <source>
        <dbReference type="ARBA" id="ARBA00004907"/>
    </source>
</evidence>
<dbReference type="GO" id="GO:0000287">
    <property type="term" value="F:magnesium ion binding"/>
    <property type="evidence" value="ECO:0007669"/>
    <property type="project" value="UniProtKB-UniRule"/>
</dbReference>
<comment type="caution">
    <text evidence="9">Lacks conserved residue(s) required for the propagation of feature annotation.</text>
</comment>
<dbReference type="GO" id="GO:0005829">
    <property type="term" value="C:cytosol"/>
    <property type="evidence" value="ECO:0007669"/>
    <property type="project" value="TreeGrafter"/>
</dbReference>
<feature type="binding site" evidence="9">
    <location>
        <begin position="98"/>
        <end position="101"/>
    </location>
    <ligand>
        <name>5-phospho-alpha-D-ribose 1-diphosphate</name>
        <dbReference type="ChEBI" id="CHEBI:58017"/>
    </ligand>
</feature>
<feature type="binding site" evidence="9">
    <location>
        <position position="234"/>
    </location>
    <ligand>
        <name>Mg(2+)</name>
        <dbReference type="ChEBI" id="CHEBI:18420"/>
        <label>2</label>
    </ligand>
</feature>
<keyword evidence="6 9" id="KW-0057">Aromatic amino acid biosynthesis</keyword>
<dbReference type="PANTHER" id="PTHR43285">
    <property type="entry name" value="ANTHRANILATE PHOSPHORIBOSYLTRANSFERASE"/>
    <property type="match status" value="1"/>
</dbReference>
<evidence type="ECO:0000256" key="9">
    <source>
        <dbReference type="HAMAP-Rule" id="MF_00211"/>
    </source>
</evidence>
<evidence type="ECO:0000259" key="11">
    <source>
        <dbReference type="Pfam" id="PF02885"/>
    </source>
</evidence>
<name>A0A0A2C010_PROMR</name>
<evidence type="ECO:0000256" key="6">
    <source>
        <dbReference type="ARBA" id="ARBA00023141"/>
    </source>
</evidence>
<comment type="function">
    <text evidence="9">Catalyzes the transfer of the phosphoribosyl group of 5-phosphorylribose-1-pyrophosphate (PRPP) to anthranilate to yield N-(5'-phosphoribosyl)-anthranilate (PRA).</text>
</comment>
<dbReference type="RefSeq" id="WP_036907424.1">
    <property type="nucleotide sequence ID" value="NZ_CP138967.1"/>
</dbReference>
<dbReference type="PANTHER" id="PTHR43285:SF2">
    <property type="entry name" value="ANTHRANILATE PHOSPHORIBOSYLTRANSFERASE"/>
    <property type="match status" value="1"/>
</dbReference>
<dbReference type="HAMAP" id="MF_00211">
    <property type="entry name" value="TrpD"/>
    <property type="match status" value="1"/>
</dbReference>
<organism evidence="12 13">
    <name type="scientific">Prochlorococcus marinus str. PAC1</name>
    <dbReference type="NCBI Taxonomy" id="59924"/>
    <lineage>
        <taxon>Bacteria</taxon>
        <taxon>Bacillati</taxon>
        <taxon>Cyanobacteriota</taxon>
        <taxon>Cyanophyceae</taxon>
        <taxon>Synechococcales</taxon>
        <taxon>Prochlorococcaceae</taxon>
        <taxon>Prochlorococcus</taxon>
    </lineage>
</organism>
<evidence type="ECO:0000259" key="10">
    <source>
        <dbReference type="Pfam" id="PF00591"/>
    </source>
</evidence>
<feature type="binding site" evidence="9">
    <location>
        <position position="100"/>
    </location>
    <ligand>
        <name>Mg(2+)</name>
        <dbReference type="ChEBI" id="CHEBI:18420"/>
        <label>1</label>
    </ligand>
</feature>
<feature type="binding site" evidence="9">
    <location>
        <position position="234"/>
    </location>
    <ligand>
        <name>Mg(2+)</name>
        <dbReference type="ChEBI" id="CHEBI:18420"/>
        <label>1</label>
    </ligand>
</feature>
<dbReference type="Gene3D" id="1.20.970.10">
    <property type="entry name" value="Transferase, Pyrimidine Nucleoside Phosphorylase, Chain C"/>
    <property type="match status" value="1"/>
</dbReference>
<dbReference type="Pfam" id="PF00591">
    <property type="entry name" value="Glycos_transf_3"/>
    <property type="match status" value="1"/>
</dbReference>
<feature type="binding site" evidence="9">
    <location>
        <position position="96"/>
    </location>
    <ligand>
        <name>5-phospho-alpha-D-ribose 1-diphosphate</name>
        <dbReference type="ChEBI" id="CHEBI:58017"/>
    </ligand>
</feature>
<evidence type="ECO:0000256" key="8">
    <source>
        <dbReference type="ARBA" id="ARBA00061188"/>
    </source>
</evidence>
<dbReference type="AlphaFoldDB" id="A0A0A2C010"/>
<keyword evidence="9" id="KW-0460">Magnesium</keyword>
<keyword evidence="5 9" id="KW-0822">Tryptophan biosynthesis</keyword>
<dbReference type="SUPFAM" id="SSF52418">
    <property type="entry name" value="Nucleoside phosphorylase/phosphoribosyltransferase catalytic domain"/>
    <property type="match status" value="1"/>
</dbReference>
<dbReference type="Proteomes" id="UP000030392">
    <property type="component" value="Unassembled WGS sequence"/>
</dbReference>
<feature type="binding site" evidence="9">
    <location>
        <position position="119"/>
    </location>
    <ligand>
        <name>anthranilate</name>
        <dbReference type="ChEBI" id="CHEBI:16567"/>
        <label>1</label>
    </ligand>
</feature>
<comment type="similarity">
    <text evidence="9">Belongs to the anthranilate phosphoribosyltransferase family.</text>
</comment>
<feature type="binding site" evidence="9">
    <location>
        <position position="88"/>
    </location>
    <ligand>
        <name>anthranilate</name>
        <dbReference type="ChEBI" id="CHEBI:16567"/>
        <label>1</label>
    </ligand>
</feature>
<feature type="binding site" evidence="9">
    <location>
        <position position="233"/>
    </location>
    <ligand>
        <name>Mg(2+)</name>
        <dbReference type="ChEBI" id="CHEBI:18420"/>
        <label>2</label>
    </ligand>
</feature>
<dbReference type="InterPro" id="IPR017459">
    <property type="entry name" value="Glycosyl_Trfase_fam3_N_dom"/>
</dbReference>
<comment type="pathway">
    <text evidence="1 9">Amino-acid biosynthesis; L-tryptophan biosynthesis; L-tryptophan from chorismate: step 2/5.</text>
</comment>
<comment type="similarity">
    <text evidence="8">In the C-terminal section; belongs to the anthranilate phosphoribosyltransferase family.</text>
</comment>
<sequence>MTILNPITFPVILESLLASNDLTEKQSKYLMNSWLENKIEPVQTGAFLAAFRAKGVSGDELSTMAKILQDASTTPSDLPSFDLVDTCGTGGDGANTFNISTGVAFVSAALGVKIAKHGNRSASGKVGSADVLENLGLPLNISSGKVVEALNKLGITFLFAPSWHPSLVNLAPLRKSLGVRTIFNLLGPLVNPLRPKSQVLGVAKADLLDPMSLALKGMGLKRAVVVHGAGGLDEASLAGANQFRFLDKDVVRSEIINPSDLGLTEISNESLKGDDLNTNSQILKSLLNGEGNKYHKEVVALNTALVLWVSGAEDDLSVGVKRALDCLNTDKSWLLFEQLRDFLAT</sequence>
<protein>
    <recommendedName>
        <fullName evidence="9">Anthranilate phosphoribosyltransferase</fullName>
        <ecNumber evidence="9">2.4.2.18</ecNumber>
    </recommendedName>
</protein>
<dbReference type="InterPro" id="IPR036320">
    <property type="entry name" value="Glycosyl_Trfase_fam3_N_dom_sf"/>
</dbReference>
<dbReference type="FunFam" id="3.40.1030.10:FF:000002">
    <property type="entry name" value="Anthranilate phosphoribosyltransferase"/>
    <property type="match status" value="1"/>
</dbReference>
<feature type="binding site" evidence="9">
    <location>
        <begin position="116"/>
        <end position="124"/>
    </location>
    <ligand>
        <name>5-phospho-alpha-D-ribose 1-diphosphate</name>
        <dbReference type="ChEBI" id="CHEBI:58017"/>
    </ligand>
</feature>
<comment type="caution">
    <text evidence="12">The sequence shown here is derived from an EMBL/GenBank/DDBJ whole genome shotgun (WGS) entry which is preliminary data.</text>
</comment>
<comment type="cofactor">
    <cofactor evidence="9">
        <name>Mg(2+)</name>
        <dbReference type="ChEBI" id="CHEBI:18420"/>
    </cofactor>
    <text evidence="9">Binds 2 magnesium ions per monomer.</text>
</comment>
<dbReference type="InterPro" id="IPR000312">
    <property type="entry name" value="Glycosyl_Trfase_fam3"/>
</dbReference>